<evidence type="ECO:0000313" key="2">
    <source>
        <dbReference type="EMBL" id="MFC7322874.1"/>
    </source>
</evidence>
<protein>
    <submittedName>
        <fullName evidence="2">PilZ domain-containing protein</fullName>
    </submittedName>
</protein>
<gene>
    <name evidence="2" type="ORF">ACFQMN_18565</name>
</gene>
<evidence type="ECO:0000313" key="3">
    <source>
        <dbReference type="Proteomes" id="UP001596494"/>
    </source>
</evidence>
<dbReference type="RefSeq" id="WP_289215230.1">
    <property type="nucleotide sequence ID" value="NZ_JAPVRC010000002.1"/>
</dbReference>
<comment type="caution">
    <text evidence="2">The sequence shown here is derived from an EMBL/GenBank/DDBJ whole genome shotgun (WGS) entry which is preliminary data.</text>
</comment>
<dbReference type="InterPro" id="IPR009875">
    <property type="entry name" value="PilZ_domain"/>
</dbReference>
<evidence type="ECO:0000259" key="1">
    <source>
        <dbReference type="Pfam" id="PF07238"/>
    </source>
</evidence>
<accession>A0ABW2K9T6</accession>
<reference evidence="3" key="1">
    <citation type="journal article" date="2019" name="Int. J. Syst. Evol. Microbiol.">
        <title>The Global Catalogue of Microorganisms (GCM) 10K type strain sequencing project: providing services to taxonomists for standard genome sequencing and annotation.</title>
        <authorList>
            <consortium name="The Broad Institute Genomics Platform"/>
            <consortium name="The Broad Institute Genome Sequencing Center for Infectious Disease"/>
            <person name="Wu L."/>
            <person name="Ma J."/>
        </authorList>
    </citation>
    <scope>NUCLEOTIDE SEQUENCE [LARGE SCALE GENOMIC DNA]</scope>
    <source>
        <strain evidence="3">CCUG 73951</strain>
    </source>
</reference>
<dbReference type="EMBL" id="JBHTBY010000017">
    <property type="protein sequence ID" value="MFC7322874.1"/>
    <property type="molecule type" value="Genomic_DNA"/>
</dbReference>
<organism evidence="2 3">
    <name type="scientific">Halobacillus campisalis</name>
    <dbReference type="NCBI Taxonomy" id="435909"/>
    <lineage>
        <taxon>Bacteria</taxon>
        <taxon>Bacillati</taxon>
        <taxon>Bacillota</taxon>
        <taxon>Bacilli</taxon>
        <taxon>Bacillales</taxon>
        <taxon>Bacillaceae</taxon>
        <taxon>Halobacillus</taxon>
    </lineage>
</organism>
<keyword evidence="3" id="KW-1185">Reference proteome</keyword>
<name>A0ABW2K9T6_9BACI</name>
<dbReference type="Pfam" id="PF07238">
    <property type="entry name" value="PilZ"/>
    <property type="match status" value="1"/>
</dbReference>
<dbReference type="SUPFAM" id="SSF141371">
    <property type="entry name" value="PilZ domain-like"/>
    <property type="match status" value="1"/>
</dbReference>
<dbReference type="Proteomes" id="UP001596494">
    <property type="component" value="Unassembled WGS sequence"/>
</dbReference>
<sequence>MRYNRQESLRYTLKNSPPAKFKIFQIEDNPVHTSVGDGHVLNLSPNGLLLSTNLKMPFHKKVRVIIMATFLNTSVEWKAEIVWGKEKGSTYHYGLTLLDDHSKEIIRILKQYKANESTS</sequence>
<feature type="domain" description="PilZ" evidence="1">
    <location>
        <begin position="37"/>
        <end position="111"/>
    </location>
</feature>
<proteinExistence type="predicted"/>